<reference evidence="3 4" key="1">
    <citation type="journal article" date="2017" name="Eur. J. Clin. Microbiol. Infect. Dis.">
        <title>Uncommonly isolated clinical Pseudomonas: identification and phylogenetic assignation.</title>
        <authorList>
            <person name="Mulet M."/>
            <person name="Gomila M."/>
            <person name="Ramirez A."/>
            <person name="Cardew S."/>
            <person name="Moore E.R."/>
            <person name="Lalucat J."/>
            <person name="Garcia-Valdes E."/>
        </authorList>
    </citation>
    <scope>NUCLEOTIDE SEQUENCE [LARGE SCALE GENOMIC DNA]</scope>
    <source>
        <strain evidence="3 4">SD129</strain>
    </source>
</reference>
<name>A0A5R9QDE1_9GAMM</name>
<accession>A0A5R9QDE1</accession>
<evidence type="ECO:0000313" key="3">
    <source>
        <dbReference type="EMBL" id="TLX63157.1"/>
    </source>
</evidence>
<dbReference type="Proteomes" id="UP000306753">
    <property type="component" value="Unassembled WGS sequence"/>
</dbReference>
<dbReference type="Pfam" id="PF02333">
    <property type="entry name" value="Phytase"/>
    <property type="match status" value="2"/>
</dbReference>
<dbReference type="RefSeq" id="WP_138411939.1">
    <property type="nucleotide sequence ID" value="NZ_QLAG01000014.1"/>
</dbReference>
<sequence>MNLPFSRQPLARALLASFALLGAPAGAATAAPLKTEPWQAAEPMRIEAAQLLADDRFWPGADRLATSKRQGLRLLDAAGATLSALPGTFGALDHRASADGLLVATVDVDRQQPVLLALSTRDRSWSDPVYLPRPDFKVDGLCLYRDQGDNAFLFLVGEEGIGEQWLVATAQTPLREPLRVRRLSLPPASEYCQVDDRDELLYVNEEAVGLWAYAAHPEADLVRQPVALVQPFGDIAEALAGVAVVPGAVLALDPAAGALHRYRRDGQRWQAEPALQLGGLAEPEQLSARLSGQGLALSIGDDNGQHRALLDWRPEAPRAAAPLPVLPAQVQTEPVPSLGDAADDPAIWIHPKDPAASRVLGTDKQGGLQVYDLQGRALQDLRVGRLNNVDVRPGFRLGQATVDLAVASHRDHNGLQLFAIDRSSGELSDLGWLPTPLDDIYGLCLFKDAAEAIHAIPNDKSGRFLQYRLDGRSGKVEAELMREFATASQPEGCVADDRNQRLFIGEEDVAVWTLDARGDAPAVLEKVIDAGAEVQADIEGLAFYRGEGGDYLVISSQGNDSFVVLDGQAPYAVRGAFRIGLNAERGIDGVSETDGLEVTSANLGGIWSRGMLVVQDGRKRMPEGRQNYKYLPWSAVAEALKLP</sequence>
<dbReference type="AlphaFoldDB" id="A0A5R9QDE1"/>
<feature type="signal peptide" evidence="1">
    <location>
        <begin position="1"/>
        <end position="30"/>
    </location>
</feature>
<dbReference type="EMBL" id="QLAG01000014">
    <property type="protein sequence ID" value="TLX63157.1"/>
    <property type="molecule type" value="Genomic_DNA"/>
</dbReference>
<proteinExistence type="predicted"/>
<evidence type="ECO:0000256" key="1">
    <source>
        <dbReference type="SAM" id="SignalP"/>
    </source>
</evidence>
<comment type="caution">
    <text evidence="3">The sequence shown here is derived from an EMBL/GenBank/DDBJ whole genome shotgun (WGS) entry which is preliminary data.</text>
</comment>
<protein>
    <submittedName>
        <fullName evidence="3">3-phytase</fullName>
    </submittedName>
</protein>
<feature type="domain" description="BPP" evidence="2">
    <location>
        <begin position="316"/>
        <end position="640"/>
    </location>
</feature>
<dbReference type="Gene3D" id="2.120.10.30">
    <property type="entry name" value="TolB, C-terminal domain"/>
    <property type="match status" value="2"/>
</dbReference>
<evidence type="ECO:0000259" key="2">
    <source>
        <dbReference type="PROSITE" id="PS51662"/>
    </source>
</evidence>
<dbReference type="InterPro" id="IPR003431">
    <property type="entry name" value="B-propeller_Phytase"/>
</dbReference>
<organism evidence="3 4">
    <name type="scientific">Stutzerimonas nosocomialis</name>
    <dbReference type="NCBI Taxonomy" id="1056496"/>
    <lineage>
        <taxon>Bacteria</taxon>
        <taxon>Pseudomonadati</taxon>
        <taxon>Pseudomonadota</taxon>
        <taxon>Gammaproteobacteria</taxon>
        <taxon>Pseudomonadales</taxon>
        <taxon>Pseudomonadaceae</taxon>
        <taxon>Stutzerimonas</taxon>
    </lineage>
</organism>
<dbReference type="PROSITE" id="PS51662">
    <property type="entry name" value="BP_PHYTASE"/>
    <property type="match status" value="2"/>
</dbReference>
<feature type="chain" id="PRO_5024298911" evidence="1">
    <location>
        <begin position="31"/>
        <end position="643"/>
    </location>
</feature>
<dbReference type="SUPFAM" id="SSF50956">
    <property type="entry name" value="Thermostable phytase (3-phytase)"/>
    <property type="match status" value="2"/>
</dbReference>
<gene>
    <name evidence="3" type="ORF">DN820_12855</name>
</gene>
<feature type="domain" description="BPP" evidence="2">
    <location>
        <begin position="25"/>
        <end position="313"/>
    </location>
</feature>
<keyword evidence="1" id="KW-0732">Signal</keyword>
<evidence type="ECO:0000313" key="4">
    <source>
        <dbReference type="Proteomes" id="UP000306753"/>
    </source>
</evidence>
<dbReference type="InterPro" id="IPR011042">
    <property type="entry name" value="6-blade_b-propeller_TolB-like"/>
</dbReference>
<keyword evidence="4" id="KW-1185">Reference proteome</keyword>
<dbReference type="GO" id="GO:0016158">
    <property type="term" value="F:inositol hexakisphosphate 3-phosphatase activity"/>
    <property type="evidence" value="ECO:0007669"/>
    <property type="project" value="InterPro"/>
</dbReference>